<evidence type="ECO:0008006" key="3">
    <source>
        <dbReference type="Google" id="ProtNLM"/>
    </source>
</evidence>
<gene>
    <name evidence="1" type="ORF">GCM10009069_00690</name>
</gene>
<evidence type="ECO:0000313" key="2">
    <source>
        <dbReference type="Proteomes" id="UP000634004"/>
    </source>
</evidence>
<reference evidence="1" key="2">
    <citation type="submission" date="2020-09" db="EMBL/GenBank/DDBJ databases">
        <authorList>
            <person name="Sun Q."/>
            <person name="Kim S."/>
        </authorList>
    </citation>
    <scope>NUCLEOTIDE SEQUENCE</scope>
    <source>
        <strain evidence="1">KCTC 32513</strain>
    </source>
</reference>
<protein>
    <recommendedName>
        <fullName evidence="3">DUF3088 domain-containing protein</fullName>
    </recommendedName>
</protein>
<comment type="caution">
    <text evidence="1">The sequence shown here is derived from an EMBL/GenBank/DDBJ whole genome shotgun (WGS) entry which is preliminary data.</text>
</comment>
<dbReference type="AlphaFoldDB" id="A0A8J3CPM3"/>
<name>A0A8J3CPM3_9PROT</name>
<dbReference type="EMBL" id="BMZH01000001">
    <property type="protein sequence ID" value="GHA81522.1"/>
    <property type="molecule type" value="Genomic_DNA"/>
</dbReference>
<reference evidence="1" key="1">
    <citation type="journal article" date="2014" name="Int. J. Syst. Evol. Microbiol.">
        <title>Complete genome sequence of Corynebacterium casei LMG S-19264T (=DSM 44701T), isolated from a smear-ripened cheese.</title>
        <authorList>
            <consortium name="US DOE Joint Genome Institute (JGI-PGF)"/>
            <person name="Walter F."/>
            <person name="Albersmeier A."/>
            <person name="Kalinowski J."/>
            <person name="Ruckert C."/>
        </authorList>
    </citation>
    <scope>NUCLEOTIDE SEQUENCE</scope>
    <source>
        <strain evidence="1">KCTC 32513</strain>
    </source>
</reference>
<evidence type="ECO:0000313" key="1">
    <source>
        <dbReference type="EMBL" id="GHA81522.1"/>
    </source>
</evidence>
<sequence>MIRDTLFLLPPGFEARGERQYCPECAEVWGLLAYYPAIRETLDVVYQPVAHPRPDLVTRLGTGQWNCPTLILGDTSPDGAGVQASNGVRYIDNARDLGRYWAALYGTAVPR</sequence>
<dbReference type="Pfam" id="PF11287">
    <property type="entry name" value="DUF3088"/>
    <property type="match status" value="1"/>
</dbReference>
<dbReference type="InterPro" id="IPR021439">
    <property type="entry name" value="DUF3088"/>
</dbReference>
<organism evidence="1 2">
    <name type="scientific">Algimonas arctica</name>
    <dbReference type="NCBI Taxonomy" id="1479486"/>
    <lineage>
        <taxon>Bacteria</taxon>
        <taxon>Pseudomonadati</taxon>
        <taxon>Pseudomonadota</taxon>
        <taxon>Alphaproteobacteria</taxon>
        <taxon>Maricaulales</taxon>
        <taxon>Robiginitomaculaceae</taxon>
        <taxon>Algimonas</taxon>
    </lineage>
</organism>
<dbReference type="Proteomes" id="UP000634004">
    <property type="component" value="Unassembled WGS sequence"/>
</dbReference>
<dbReference type="RefSeq" id="WP_189494209.1">
    <property type="nucleotide sequence ID" value="NZ_BMZH01000001.1"/>
</dbReference>
<proteinExistence type="predicted"/>
<accession>A0A8J3CPM3</accession>
<keyword evidence="2" id="KW-1185">Reference proteome</keyword>